<organism evidence="2 3">
    <name type="scientific">Dyella flagellata</name>
    <dbReference type="NCBI Taxonomy" id="1867833"/>
    <lineage>
        <taxon>Bacteria</taxon>
        <taxon>Pseudomonadati</taxon>
        <taxon>Pseudomonadota</taxon>
        <taxon>Gammaproteobacteria</taxon>
        <taxon>Lysobacterales</taxon>
        <taxon>Rhodanobacteraceae</taxon>
        <taxon>Dyella</taxon>
    </lineage>
</organism>
<comment type="caution">
    <text evidence="2">The sequence shown here is derived from an EMBL/GenBank/DDBJ whole genome shotgun (WGS) entry which is preliminary data.</text>
</comment>
<feature type="transmembrane region" description="Helical" evidence="1">
    <location>
        <begin position="119"/>
        <end position="135"/>
    </location>
</feature>
<dbReference type="Proteomes" id="UP001156627">
    <property type="component" value="Unassembled WGS sequence"/>
</dbReference>
<feature type="transmembrane region" description="Helical" evidence="1">
    <location>
        <begin position="312"/>
        <end position="330"/>
    </location>
</feature>
<keyword evidence="1" id="KW-1133">Transmembrane helix</keyword>
<name>A0ABQ5XC51_9GAMM</name>
<evidence type="ECO:0000313" key="3">
    <source>
        <dbReference type="Proteomes" id="UP001156627"/>
    </source>
</evidence>
<keyword evidence="1" id="KW-0812">Transmembrane</keyword>
<feature type="transmembrane region" description="Helical" evidence="1">
    <location>
        <begin position="68"/>
        <end position="90"/>
    </location>
</feature>
<keyword evidence="3" id="KW-1185">Reference proteome</keyword>
<evidence type="ECO:0000313" key="2">
    <source>
        <dbReference type="EMBL" id="GLQ88095.1"/>
    </source>
</evidence>
<accession>A0ABQ5XC51</accession>
<reference evidence="3" key="1">
    <citation type="journal article" date="2019" name="Int. J. Syst. Evol. Microbiol.">
        <title>The Global Catalogue of Microorganisms (GCM) 10K type strain sequencing project: providing services to taxonomists for standard genome sequencing and annotation.</title>
        <authorList>
            <consortium name="The Broad Institute Genomics Platform"/>
            <consortium name="The Broad Institute Genome Sequencing Center for Infectious Disease"/>
            <person name="Wu L."/>
            <person name="Ma J."/>
        </authorList>
    </citation>
    <scope>NUCLEOTIDE SEQUENCE [LARGE SCALE GENOMIC DNA]</scope>
    <source>
        <strain evidence="3">NBRC 111981</strain>
    </source>
</reference>
<proteinExistence type="predicted"/>
<feature type="transmembrane region" description="Helical" evidence="1">
    <location>
        <begin position="189"/>
        <end position="218"/>
    </location>
</feature>
<evidence type="ECO:0000256" key="1">
    <source>
        <dbReference type="SAM" id="Phobius"/>
    </source>
</evidence>
<gene>
    <name evidence="2" type="ORF">GCM10007898_16640</name>
</gene>
<feature type="transmembrane region" description="Helical" evidence="1">
    <location>
        <begin position="256"/>
        <end position="277"/>
    </location>
</feature>
<sequence length="501" mass="55649">MLASVVVIALFVWQGNKGFSLWDEGFLWYGAQRVTLGEVPIRDFMAYDPGRYYWVAAVMELCGSNGIMAMRIALAIFQAIGLFVGLLLIARALKKQSLVYLLLSTLILTAWMFPRYKLFDVSLSIFLVGALTYLVEKPVGRRYFLAGMCVGLAAVFGRNHGVYGVTGSLGVIAWLTINRSESYSPVSGLLAWSAGVITGYCPILLMLIFVPGFAAAFLEDIRYLFEIRTTNIPLPVQWPWRVHFTSLPTSDAVREILIGTFFIGLLIFGAVSLLWVVRQRMLNRPVSPTLVAASFLVLPYAHFAYSRADISHLAQGIFPMLVGIMVALSRQAAQIKWPLAAVICAASIWVMIAFQPGWECRDGKCVGVEISHSMLQTAPGTARDIALLRTLADKYAAHGRSFIAAPYWPGAYALLERKSPVWEIYPLQRRSGTFEQDEIKRIEAANPGFALIDEMPLDGVDALRFSNTHPLIYQYILNNFVPLPGSPNPYYHISKANSQAQ</sequence>
<keyword evidence="1" id="KW-0472">Membrane</keyword>
<dbReference type="EMBL" id="BSOA01000014">
    <property type="protein sequence ID" value="GLQ88095.1"/>
    <property type="molecule type" value="Genomic_DNA"/>
</dbReference>
<feature type="transmembrane region" description="Helical" evidence="1">
    <location>
        <begin position="97"/>
        <end position="113"/>
    </location>
</feature>
<feature type="transmembrane region" description="Helical" evidence="1">
    <location>
        <begin position="337"/>
        <end position="358"/>
    </location>
</feature>
<feature type="transmembrane region" description="Helical" evidence="1">
    <location>
        <begin position="162"/>
        <end position="177"/>
    </location>
</feature>
<evidence type="ECO:0008006" key="4">
    <source>
        <dbReference type="Google" id="ProtNLM"/>
    </source>
</evidence>
<protein>
    <recommendedName>
        <fullName evidence="4">Glycosyltransferase RgtA/B/C/D-like domain-containing protein</fullName>
    </recommendedName>
</protein>